<evidence type="ECO:0008006" key="3">
    <source>
        <dbReference type="Google" id="ProtNLM"/>
    </source>
</evidence>
<dbReference type="Gene3D" id="3.30.200.20">
    <property type="entry name" value="Phosphorylase Kinase, domain 1"/>
    <property type="match status" value="1"/>
</dbReference>
<evidence type="ECO:0000313" key="2">
    <source>
        <dbReference type="Proteomes" id="UP000014680"/>
    </source>
</evidence>
<reference evidence="1 2" key="1">
    <citation type="submission" date="2012-10" db="EMBL/GenBank/DDBJ databases">
        <authorList>
            <person name="Zafar N."/>
            <person name="Inman J."/>
            <person name="Hall N."/>
            <person name="Lorenzi H."/>
            <person name="Caler E."/>
        </authorList>
    </citation>
    <scope>NUCLEOTIDE SEQUENCE [LARGE SCALE GENOMIC DNA]</scope>
    <source>
        <strain evidence="1 2">IP1</strain>
    </source>
</reference>
<proteinExistence type="predicted"/>
<accession>A0A0A1U368</accession>
<dbReference type="RefSeq" id="XP_004185397.1">
    <property type="nucleotide sequence ID" value="XM_004185349.1"/>
</dbReference>
<dbReference type="AlphaFoldDB" id="A0A0A1U368"/>
<dbReference type="SUPFAM" id="SSF56112">
    <property type="entry name" value="Protein kinase-like (PK-like)"/>
    <property type="match status" value="1"/>
</dbReference>
<dbReference type="VEuPathDB" id="AmoebaDB:EIN_348700"/>
<name>A0A0A1U368_ENTIV</name>
<dbReference type="GeneID" id="14885029"/>
<feature type="non-terminal residue" evidence="1">
    <location>
        <position position="49"/>
    </location>
</feature>
<protein>
    <recommendedName>
        <fullName evidence="3">Protein serine/threonine kinase</fullName>
    </recommendedName>
</protein>
<organism evidence="1 2">
    <name type="scientific">Entamoeba invadens IP1</name>
    <dbReference type="NCBI Taxonomy" id="370355"/>
    <lineage>
        <taxon>Eukaryota</taxon>
        <taxon>Amoebozoa</taxon>
        <taxon>Evosea</taxon>
        <taxon>Archamoebae</taxon>
        <taxon>Mastigamoebida</taxon>
        <taxon>Entamoebidae</taxon>
        <taxon>Entamoeba</taxon>
    </lineage>
</organism>
<evidence type="ECO:0000313" key="1">
    <source>
        <dbReference type="EMBL" id="ELP86051.1"/>
    </source>
</evidence>
<keyword evidence="2" id="KW-1185">Reference proteome</keyword>
<dbReference type="EMBL" id="KB207016">
    <property type="protein sequence ID" value="ELP86051.1"/>
    <property type="molecule type" value="Genomic_DNA"/>
</dbReference>
<dbReference type="Proteomes" id="UP000014680">
    <property type="component" value="Unassembled WGS sequence"/>
</dbReference>
<dbReference type="InterPro" id="IPR011009">
    <property type="entry name" value="Kinase-like_dom_sf"/>
</dbReference>
<sequence>MRKGESTEIKIPCSFESEASTALDPDELHKENKLGEGGFGIVYKGTLDD</sequence>
<dbReference type="OrthoDB" id="1936020at2759"/>
<gene>
    <name evidence="1" type="ORF">EIN_348700</name>
</gene>
<feature type="non-terminal residue" evidence="1">
    <location>
        <position position="1"/>
    </location>
</feature>
<dbReference type="KEGG" id="eiv:EIN_348700"/>